<keyword evidence="3" id="KW-1003">Cell membrane</keyword>
<evidence type="ECO:0000256" key="5">
    <source>
        <dbReference type="ARBA" id="ARBA00022989"/>
    </source>
</evidence>
<evidence type="ECO:0000256" key="8">
    <source>
        <dbReference type="SAM" id="Phobius"/>
    </source>
</evidence>
<evidence type="ECO:0000256" key="2">
    <source>
        <dbReference type="ARBA" id="ARBA00022448"/>
    </source>
</evidence>
<dbReference type="RefSeq" id="WP_231937400.1">
    <property type="nucleotide sequence ID" value="NZ_FCOK02000103.1"/>
</dbReference>
<dbReference type="EMBL" id="FCOK02000103">
    <property type="protein sequence ID" value="SAL70590.1"/>
    <property type="molecule type" value="Genomic_DNA"/>
</dbReference>
<feature type="transmembrane region" description="Helical" evidence="8">
    <location>
        <begin position="299"/>
        <end position="315"/>
    </location>
</feature>
<dbReference type="InterPro" id="IPR036259">
    <property type="entry name" value="MFS_trans_sf"/>
</dbReference>
<feature type="transmembrane region" description="Helical" evidence="8">
    <location>
        <begin position="269"/>
        <end position="287"/>
    </location>
</feature>
<protein>
    <submittedName>
        <fullName evidence="9">Major facilitator transporter</fullName>
    </submittedName>
</protein>
<evidence type="ECO:0000256" key="3">
    <source>
        <dbReference type="ARBA" id="ARBA00022475"/>
    </source>
</evidence>
<dbReference type="SUPFAM" id="SSF103473">
    <property type="entry name" value="MFS general substrate transporter"/>
    <property type="match status" value="1"/>
</dbReference>
<dbReference type="InterPro" id="IPR010290">
    <property type="entry name" value="TM_effector"/>
</dbReference>
<dbReference type="PANTHER" id="PTHR23513">
    <property type="entry name" value="INTEGRAL MEMBRANE EFFLUX PROTEIN-RELATED"/>
    <property type="match status" value="1"/>
</dbReference>
<evidence type="ECO:0000256" key="7">
    <source>
        <dbReference type="SAM" id="MobiDB-lite"/>
    </source>
</evidence>
<evidence type="ECO:0000256" key="4">
    <source>
        <dbReference type="ARBA" id="ARBA00022692"/>
    </source>
</evidence>
<dbReference type="Gene3D" id="1.20.1250.20">
    <property type="entry name" value="MFS general substrate transporter like domains"/>
    <property type="match status" value="1"/>
</dbReference>
<dbReference type="PANTHER" id="PTHR23513:SF9">
    <property type="entry name" value="ENTEROBACTIN EXPORTER ENTS"/>
    <property type="match status" value="1"/>
</dbReference>
<reference evidence="9 10" key="1">
    <citation type="submission" date="2016-01" db="EMBL/GenBank/DDBJ databases">
        <authorList>
            <person name="Oliw E.H."/>
        </authorList>
    </citation>
    <scope>NUCLEOTIDE SEQUENCE [LARGE SCALE GENOMIC DNA]</scope>
    <source>
        <strain evidence="9">LMG 27134</strain>
    </source>
</reference>
<feature type="transmembrane region" description="Helical" evidence="8">
    <location>
        <begin position="59"/>
        <end position="80"/>
    </location>
</feature>
<proteinExistence type="predicted"/>
<name>A0A158JQG8_9BURK</name>
<evidence type="ECO:0000256" key="6">
    <source>
        <dbReference type="ARBA" id="ARBA00023136"/>
    </source>
</evidence>
<feature type="transmembrane region" description="Helical" evidence="8">
    <location>
        <begin position="184"/>
        <end position="203"/>
    </location>
</feature>
<gene>
    <name evidence="9" type="ORF">AWB69_08386</name>
</gene>
<organism evidence="9 10">
    <name type="scientific">Caballeronia udeis</name>
    <dbReference type="NCBI Taxonomy" id="1232866"/>
    <lineage>
        <taxon>Bacteria</taxon>
        <taxon>Pseudomonadati</taxon>
        <taxon>Pseudomonadota</taxon>
        <taxon>Betaproteobacteria</taxon>
        <taxon>Burkholderiales</taxon>
        <taxon>Burkholderiaceae</taxon>
        <taxon>Caballeronia</taxon>
    </lineage>
</organism>
<evidence type="ECO:0000313" key="9">
    <source>
        <dbReference type="EMBL" id="SAL70590.1"/>
    </source>
</evidence>
<dbReference type="GO" id="GO:0005886">
    <property type="term" value="C:plasma membrane"/>
    <property type="evidence" value="ECO:0007669"/>
    <property type="project" value="UniProtKB-SubCell"/>
</dbReference>
<dbReference type="Pfam" id="PF05977">
    <property type="entry name" value="MFS_3"/>
    <property type="match status" value="1"/>
</dbReference>
<accession>A0A158JQG8</accession>
<keyword evidence="5 8" id="KW-1133">Transmembrane helix</keyword>
<keyword evidence="6 8" id="KW-0472">Membrane</keyword>
<evidence type="ECO:0000313" key="10">
    <source>
        <dbReference type="Proteomes" id="UP000054683"/>
    </source>
</evidence>
<dbReference type="CDD" id="cd06173">
    <property type="entry name" value="MFS_MefA_like"/>
    <property type="match status" value="1"/>
</dbReference>
<feature type="transmembrane region" description="Helical" evidence="8">
    <location>
        <begin position="92"/>
        <end position="109"/>
    </location>
</feature>
<dbReference type="AlphaFoldDB" id="A0A158JQG8"/>
<keyword evidence="2" id="KW-0813">Transport</keyword>
<comment type="subcellular location">
    <subcellularLocation>
        <location evidence="1">Cell membrane</location>
        <topology evidence="1">Multi-pass membrane protein</topology>
    </subcellularLocation>
</comment>
<feature type="transmembrane region" description="Helical" evidence="8">
    <location>
        <begin position="232"/>
        <end position="257"/>
    </location>
</feature>
<evidence type="ECO:0000256" key="1">
    <source>
        <dbReference type="ARBA" id="ARBA00004651"/>
    </source>
</evidence>
<feature type="region of interest" description="Disordered" evidence="7">
    <location>
        <begin position="1"/>
        <end position="20"/>
    </location>
</feature>
<keyword evidence="4 8" id="KW-0812">Transmembrane</keyword>
<dbReference type="Proteomes" id="UP000054683">
    <property type="component" value="Unassembled WGS sequence"/>
</dbReference>
<feature type="transmembrane region" description="Helical" evidence="8">
    <location>
        <begin position="31"/>
        <end position="53"/>
    </location>
</feature>
<sequence>MTRIPEPALPSPKTRDTTTPLLRHTSLPRFLLARVGSIAAQQMLMLAVSWHMYDLTSSAWDLGLVGLFQFVPGLGMTFVAGHCADRMHRGRIVAVCLGAQAAMAVLLAVATVMHFVTRDVLLGLSLILGAIRPFQMSGQQALLPMLVPQSLLARSMALSTVVQQVSVIAGPALGGLLFAINVNADYLTCAALFCVSAVMVAFIRYDYVSRPREPVTAETVLAGLRFVWSNPLLLGGISLDLFAVLFGGATALLPVYAREILHVGPQGLGLLRSAPAVGALCVGLTLSRHVIRSGVGKKLLIAVAVYGICIVAFGLSRSFVISLILLAIAGGADTISVVVRQTLVQLETPDRMRGRVAAVNTLFIGASTVSVSGTRLESGHPECEGGAFERTRAMRWKTRTLRLQRRWVHVAHGKGKRSGAKWLPPGRRVVSALGDFAGNRVWR</sequence>